<keyword evidence="1" id="KW-0472">Membrane</keyword>
<keyword evidence="1" id="KW-0812">Transmembrane</keyword>
<reference evidence="2 3" key="1">
    <citation type="submission" date="2020-01" db="EMBL/GenBank/DDBJ databases">
        <title>Paenibacillus sp. nov., isolated from tomato rhizosphere.</title>
        <authorList>
            <person name="Weon H.-Y."/>
            <person name="Lee S.A."/>
        </authorList>
    </citation>
    <scope>NUCLEOTIDE SEQUENCE [LARGE SCALE GENOMIC DNA]</scope>
    <source>
        <strain evidence="2 3">12200R-189</strain>
    </source>
</reference>
<organism evidence="2 3">
    <name type="scientific">Paenibacillus lycopersici</name>
    <dbReference type="NCBI Taxonomy" id="2704462"/>
    <lineage>
        <taxon>Bacteria</taxon>
        <taxon>Bacillati</taxon>
        <taxon>Bacillota</taxon>
        <taxon>Bacilli</taxon>
        <taxon>Bacillales</taxon>
        <taxon>Paenibacillaceae</taxon>
        <taxon>Paenibacillus</taxon>
    </lineage>
</organism>
<evidence type="ECO:0000313" key="2">
    <source>
        <dbReference type="EMBL" id="QHT61820.1"/>
    </source>
</evidence>
<dbReference type="KEGG" id="plyc:GXP70_18780"/>
<name>A0A6C0G4Q6_9BACL</name>
<keyword evidence="3" id="KW-1185">Reference proteome</keyword>
<dbReference type="Proteomes" id="UP000476064">
    <property type="component" value="Chromosome"/>
</dbReference>
<proteinExistence type="predicted"/>
<evidence type="ECO:0000256" key="1">
    <source>
        <dbReference type="SAM" id="Phobius"/>
    </source>
</evidence>
<evidence type="ECO:0000313" key="3">
    <source>
        <dbReference type="Proteomes" id="UP000476064"/>
    </source>
</evidence>
<protein>
    <submittedName>
        <fullName evidence="2">Uncharacterized protein</fullName>
    </submittedName>
</protein>
<dbReference type="EMBL" id="CP048209">
    <property type="protein sequence ID" value="QHT61820.1"/>
    <property type="molecule type" value="Genomic_DNA"/>
</dbReference>
<gene>
    <name evidence="2" type="ORF">GXP70_18780</name>
</gene>
<feature type="transmembrane region" description="Helical" evidence="1">
    <location>
        <begin position="31"/>
        <end position="48"/>
    </location>
</feature>
<dbReference type="AlphaFoldDB" id="A0A6C0G4Q6"/>
<dbReference type="RefSeq" id="WP_162358258.1">
    <property type="nucleotide sequence ID" value="NZ_CP048209.1"/>
</dbReference>
<accession>A0A6C0G4Q6</accession>
<sequence>MFERLKNTFLLLLYSAGCGVALFLFTIIKGMANLAFSLLAVLIAIYYFRRVTSIGGRIGFAALALLFFFISVFIYAAITAVNTAP</sequence>
<feature type="transmembrane region" description="Helical" evidence="1">
    <location>
        <begin position="7"/>
        <end position="25"/>
    </location>
</feature>
<feature type="transmembrane region" description="Helical" evidence="1">
    <location>
        <begin position="60"/>
        <end position="81"/>
    </location>
</feature>
<keyword evidence="1" id="KW-1133">Transmembrane helix</keyword>